<dbReference type="SUPFAM" id="SSF75169">
    <property type="entry name" value="DsrEFH-like"/>
    <property type="match status" value="1"/>
</dbReference>
<dbReference type="PANTHER" id="PTHR37691:SF1">
    <property type="entry name" value="BLR3518 PROTEIN"/>
    <property type="match status" value="1"/>
</dbReference>
<dbReference type="RefSeq" id="WP_018329639.1">
    <property type="nucleotide sequence ID" value="NZ_JACHBK010000009.1"/>
</dbReference>
<evidence type="ECO:0000313" key="3">
    <source>
        <dbReference type="Proteomes" id="UP000585507"/>
    </source>
</evidence>
<gene>
    <name evidence="2" type="ORF">GGD55_004172</name>
</gene>
<feature type="signal peptide" evidence="1">
    <location>
        <begin position="1"/>
        <end position="28"/>
    </location>
</feature>
<proteinExistence type="predicted"/>
<keyword evidence="1" id="KW-0732">Signal</keyword>
<evidence type="ECO:0000256" key="1">
    <source>
        <dbReference type="SAM" id="SignalP"/>
    </source>
</evidence>
<dbReference type="InterPro" id="IPR006311">
    <property type="entry name" value="TAT_signal"/>
</dbReference>
<protein>
    <recommendedName>
        <fullName evidence="4">DsrE/DsrF-like family protein</fullName>
    </recommendedName>
</protein>
<dbReference type="EMBL" id="JACHBK010000009">
    <property type="protein sequence ID" value="MBB5537456.1"/>
    <property type="molecule type" value="Genomic_DNA"/>
</dbReference>
<dbReference type="InterPro" id="IPR003787">
    <property type="entry name" value="Sulphur_relay_DsrE/F-like"/>
</dbReference>
<comment type="caution">
    <text evidence="2">The sequence shown here is derived from an EMBL/GenBank/DDBJ whole genome shotgun (WGS) entry which is preliminary data.</text>
</comment>
<dbReference type="Proteomes" id="UP000585507">
    <property type="component" value="Unassembled WGS sequence"/>
</dbReference>
<keyword evidence="3" id="KW-1185">Reference proteome</keyword>
<evidence type="ECO:0000313" key="2">
    <source>
        <dbReference type="EMBL" id="MBB5537456.1"/>
    </source>
</evidence>
<name>A0A7W8XA92_9HYPH</name>
<dbReference type="Gene3D" id="3.40.1260.10">
    <property type="entry name" value="DsrEFH-like"/>
    <property type="match status" value="1"/>
</dbReference>
<dbReference type="AlphaFoldDB" id="A0A7W8XA92"/>
<organism evidence="2 3">
    <name type="scientific">Rhizobium giardinii</name>
    <dbReference type="NCBI Taxonomy" id="56731"/>
    <lineage>
        <taxon>Bacteria</taxon>
        <taxon>Pseudomonadati</taxon>
        <taxon>Pseudomonadota</taxon>
        <taxon>Alphaproteobacteria</taxon>
        <taxon>Hyphomicrobiales</taxon>
        <taxon>Rhizobiaceae</taxon>
        <taxon>Rhizobium/Agrobacterium group</taxon>
        <taxon>Rhizobium</taxon>
    </lineage>
</organism>
<reference evidence="2 3" key="1">
    <citation type="submission" date="2020-08" db="EMBL/GenBank/DDBJ databases">
        <title>Genomic Encyclopedia of Type Strains, Phase IV (KMG-V): Genome sequencing to study the core and pangenomes of soil and plant-associated prokaryotes.</title>
        <authorList>
            <person name="Whitman W."/>
        </authorList>
    </citation>
    <scope>NUCLEOTIDE SEQUENCE [LARGE SCALE GENOMIC DNA]</scope>
    <source>
        <strain evidence="2 3">SEMIA 4084</strain>
    </source>
</reference>
<feature type="chain" id="PRO_5031546206" description="DsrE/DsrF-like family protein" evidence="1">
    <location>
        <begin position="29"/>
        <end position="152"/>
    </location>
</feature>
<dbReference type="PROSITE" id="PS51318">
    <property type="entry name" value="TAT"/>
    <property type="match status" value="1"/>
</dbReference>
<dbReference type="InterPro" id="IPR027396">
    <property type="entry name" value="DsrEFH-like"/>
</dbReference>
<evidence type="ECO:0008006" key="4">
    <source>
        <dbReference type="Google" id="ProtNLM"/>
    </source>
</evidence>
<sequence length="152" mass="15968">MSIKRRTVFTRALTAPLAALFAGRVASAATASPAAGRQKVVYHLADTEKVMFVLGNIRNHIDGMGGPQAVDIVLVVHGPALALFRKIKANPKTAAQLASISGDGVRMAACGNTMTAQNLEVADLLPGFVRADEGGVVLIAKLQTEGYVYIRP</sequence>
<dbReference type="PANTHER" id="PTHR37691">
    <property type="entry name" value="BLR3518 PROTEIN"/>
    <property type="match status" value="1"/>
</dbReference>
<dbReference type="Pfam" id="PF02635">
    <property type="entry name" value="DsrE"/>
    <property type="match status" value="1"/>
</dbReference>
<accession>A0A7W8XA92</accession>